<dbReference type="GO" id="GO:0005975">
    <property type="term" value="P:carbohydrate metabolic process"/>
    <property type="evidence" value="ECO:0007669"/>
    <property type="project" value="InterPro"/>
</dbReference>
<evidence type="ECO:0000313" key="2">
    <source>
        <dbReference type="Proteomes" id="UP000813463"/>
    </source>
</evidence>
<evidence type="ECO:0000313" key="3">
    <source>
        <dbReference type="RefSeq" id="XP_021858323.2"/>
    </source>
</evidence>
<dbReference type="GO" id="GO:0005737">
    <property type="term" value="C:cytoplasm"/>
    <property type="evidence" value="ECO:0000318"/>
    <property type="project" value="GO_Central"/>
</dbReference>
<dbReference type="GO" id="GO:0047938">
    <property type="term" value="F:glucose-6-phosphate 1-epimerase activity"/>
    <property type="evidence" value="ECO:0000318"/>
    <property type="project" value="GO_Central"/>
</dbReference>
<feature type="signal peptide" evidence="1">
    <location>
        <begin position="1"/>
        <end position="20"/>
    </location>
</feature>
<dbReference type="GO" id="GO:0030246">
    <property type="term" value="F:carbohydrate binding"/>
    <property type="evidence" value="ECO:0007669"/>
    <property type="project" value="InterPro"/>
</dbReference>
<proteinExistence type="predicted"/>
<dbReference type="InterPro" id="IPR014718">
    <property type="entry name" value="GH-type_carb-bd"/>
</dbReference>
<evidence type="ECO:0000256" key="1">
    <source>
        <dbReference type="SAM" id="SignalP"/>
    </source>
</evidence>
<dbReference type="AlphaFoldDB" id="A0A9R0K5C2"/>
<dbReference type="Proteomes" id="UP000813463">
    <property type="component" value="Chromosome 2"/>
</dbReference>
<dbReference type="KEGG" id="soe:110797515"/>
<dbReference type="PANTHER" id="PTHR11122:SF13">
    <property type="entry name" value="GLUCOSE-6-PHOSPHATE 1-EPIMERASE"/>
    <property type="match status" value="1"/>
</dbReference>
<dbReference type="Gene3D" id="2.70.98.10">
    <property type="match status" value="1"/>
</dbReference>
<dbReference type="Pfam" id="PF01263">
    <property type="entry name" value="Aldose_epim"/>
    <property type="match status" value="1"/>
</dbReference>
<reference evidence="2" key="1">
    <citation type="journal article" date="2021" name="Nat. Commun.">
        <title>Genomic analyses provide insights into spinach domestication and the genetic basis of agronomic traits.</title>
        <authorList>
            <person name="Cai X."/>
            <person name="Sun X."/>
            <person name="Xu C."/>
            <person name="Sun H."/>
            <person name="Wang X."/>
            <person name="Ge C."/>
            <person name="Zhang Z."/>
            <person name="Wang Q."/>
            <person name="Fei Z."/>
            <person name="Jiao C."/>
            <person name="Wang Q."/>
        </authorList>
    </citation>
    <scope>NUCLEOTIDE SEQUENCE [LARGE SCALE GENOMIC DNA]</scope>
    <source>
        <strain evidence="2">cv. Varoflay</strain>
    </source>
</reference>
<dbReference type="GeneID" id="110797515"/>
<dbReference type="InterPro" id="IPR008183">
    <property type="entry name" value="Aldose_1/G6P_1-epimerase"/>
</dbReference>
<organism evidence="2 3">
    <name type="scientific">Spinacia oleracea</name>
    <name type="common">Spinach</name>
    <dbReference type="NCBI Taxonomy" id="3562"/>
    <lineage>
        <taxon>Eukaryota</taxon>
        <taxon>Viridiplantae</taxon>
        <taxon>Streptophyta</taxon>
        <taxon>Embryophyta</taxon>
        <taxon>Tracheophyta</taxon>
        <taxon>Spermatophyta</taxon>
        <taxon>Magnoliopsida</taxon>
        <taxon>eudicotyledons</taxon>
        <taxon>Gunneridae</taxon>
        <taxon>Pentapetalae</taxon>
        <taxon>Caryophyllales</taxon>
        <taxon>Chenopodiaceae</taxon>
        <taxon>Chenopodioideae</taxon>
        <taxon>Anserineae</taxon>
        <taxon>Spinacia</taxon>
    </lineage>
</organism>
<dbReference type="SUPFAM" id="SSF74650">
    <property type="entry name" value="Galactose mutarotase-like"/>
    <property type="match status" value="1"/>
</dbReference>
<feature type="chain" id="PRO_5047157600" evidence="1">
    <location>
        <begin position="21"/>
        <end position="290"/>
    </location>
</feature>
<name>A0A9R0K5C2_SPIOL</name>
<keyword evidence="2" id="KW-1185">Reference proteome</keyword>
<gene>
    <name evidence="3" type="primary">LOC110797515</name>
</gene>
<accession>A0A9R0K5C2</accession>
<protein>
    <submittedName>
        <fullName evidence="3">Glucose-6-phosphate 1-epimerase</fullName>
    </submittedName>
</protein>
<sequence length="290" mass="33114">MFQSCDFIYLVLLIYHGVQLNPNITLPFLGGIPIFSLQVEPLGSLGFTKYHGYCTDRVWSTDHSPPPLPVPSTNTPYVDWLLELTEEELEKLPNKCEIRLRVGLGPEGQLVLTFRVKNIDSKPFSFPFACHTYFSVSDISKIRVEGLETSDYIHNTKNNVRLTEQGNPITVEEEIDRVYISTPNKISIIDHQRKKTYVILKQGLPDAVIWNPWDKQKKIKSNVDFRPKDFLPGSYMGFKNTDYKQMLCVGAAAIENPIKLEEGEEWIGRQEISCVYNSGQLDPQRVLMGT</sequence>
<dbReference type="PANTHER" id="PTHR11122">
    <property type="entry name" value="APOSPORY-ASSOCIATED PROTEIN C-RELATED"/>
    <property type="match status" value="1"/>
</dbReference>
<keyword evidence="1" id="KW-0732">Signal</keyword>
<reference evidence="3" key="2">
    <citation type="submission" date="2025-08" db="UniProtKB">
        <authorList>
            <consortium name="RefSeq"/>
        </authorList>
    </citation>
    <scope>IDENTIFICATION</scope>
    <source>
        <tissue evidence="3">Leaf</tissue>
    </source>
</reference>
<dbReference type="InterPro" id="IPR011013">
    <property type="entry name" value="Gal_mutarotase_sf_dom"/>
</dbReference>
<dbReference type="RefSeq" id="XP_021858323.2">
    <property type="nucleotide sequence ID" value="XM_022002631.2"/>
</dbReference>